<sequence>MELDFSTEYEFDLPKGYVDSAGVLHKHGVMRLATAADEILPLRDPRVVQNPGYLTIILLSRVITSLGTVPKIDPRVVEKFYSSDLAFLQDMYQKINAIEPVMDQCVCPECGHKFEQPVNFTSAE</sequence>
<accession>A0A926DZ28</accession>
<organism evidence="1 2">
    <name type="scientific">Ligaoa zhengdingensis</name>
    <dbReference type="NCBI Taxonomy" id="2763658"/>
    <lineage>
        <taxon>Bacteria</taxon>
        <taxon>Bacillati</taxon>
        <taxon>Bacillota</taxon>
        <taxon>Clostridia</taxon>
        <taxon>Eubacteriales</taxon>
        <taxon>Oscillospiraceae</taxon>
        <taxon>Ligaoa</taxon>
    </lineage>
</organism>
<dbReference type="RefSeq" id="WP_249282646.1">
    <property type="nucleotide sequence ID" value="NZ_JACRST010000007.1"/>
</dbReference>
<dbReference type="Proteomes" id="UP000653127">
    <property type="component" value="Unassembled WGS sequence"/>
</dbReference>
<comment type="caution">
    <text evidence="1">The sequence shown here is derived from an EMBL/GenBank/DDBJ whole genome shotgun (WGS) entry which is preliminary data.</text>
</comment>
<gene>
    <name evidence="1" type="ORF">H8711_06420</name>
</gene>
<name>A0A926DZ28_9FIRM</name>
<keyword evidence="2" id="KW-1185">Reference proteome</keyword>
<evidence type="ECO:0000313" key="1">
    <source>
        <dbReference type="EMBL" id="MBC8546568.1"/>
    </source>
</evidence>
<reference evidence="1" key="1">
    <citation type="submission" date="2020-08" db="EMBL/GenBank/DDBJ databases">
        <title>Genome public.</title>
        <authorList>
            <person name="Liu C."/>
            <person name="Sun Q."/>
        </authorList>
    </citation>
    <scope>NUCLEOTIDE SEQUENCE</scope>
    <source>
        <strain evidence="1">NSJ-31</strain>
    </source>
</reference>
<dbReference type="EMBL" id="JACRST010000007">
    <property type="protein sequence ID" value="MBC8546568.1"/>
    <property type="molecule type" value="Genomic_DNA"/>
</dbReference>
<protein>
    <submittedName>
        <fullName evidence="1">Phage tail assembly protein</fullName>
    </submittedName>
</protein>
<evidence type="ECO:0000313" key="2">
    <source>
        <dbReference type="Proteomes" id="UP000653127"/>
    </source>
</evidence>
<dbReference type="AlphaFoldDB" id="A0A926DZ28"/>
<proteinExistence type="predicted"/>